<evidence type="ECO:0000313" key="2">
    <source>
        <dbReference type="Proteomes" id="UP000756132"/>
    </source>
</evidence>
<proteinExistence type="predicted"/>
<gene>
    <name evidence="1" type="ORF">CLAFUR5_10998</name>
</gene>
<dbReference type="RefSeq" id="XP_047765012.1">
    <property type="nucleotide sequence ID" value="XM_047910146.1"/>
</dbReference>
<protein>
    <submittedName>
        <fullName evidence="1">Uncharacterized protein</fullName>
    </submittedName>
</protein>
<accession>A0A9Q8PDR8</accession>
<dbReference type="AlphaFoldDB" id="A0A9Q8PDR8"/>
<reference evidence="1" key="1">
    <citation type="submission" date="2021-12" db="EMBL/GenBank/DDBJ databases">
        <authorList>
            <person name="Zaccaron A."/>
            <person name="Stergiopoulos I."/>
        </authorList>
    </citation>
    <scope>NUCLEOTIDE SEQUENCE</scope>
    <source>
        <strain evidence="1">Race5_Kim</strain>
    </source>
</reference>
<dbReference type="KEGG" id="ffu:CLAFUR5_10998"/>
<dbReference type="Proteomes" id="UP000756132">
    <property type="component" value="Chromosome 8"/>
</dbReference>
<sequence>MLHIGRRVGEYWFAKLDDDNQFASMSRILAHYLSNARQYDRTCTNSAEQQLEYPITRKSSTLQNDVSYLSRLEAQIALVVA</sequence>
<keyword evidence="2" id="KW-1185">Reference proteome</keyword>
<dbReference type="EMBL" id="CP090170">
    <property type="protein sequence ID" value="UJO20646.1"/>
    <property type="molecule type" value="Genomic_DNA"/>
</dbReference>
<name>A0A9Q8PDR8_PASFU</name>
<dbReference type="GeneID" id="71990876"/>
<reference evidence="1" key="2">
    <citation type="journal article" date="2022" name="Microb. Genom.">
        <title>A chromosome-scale genome assembly of the tomato pathogen Cladosporium fulvum reveals a compartmentalized genome architecture and the presence of a dispensable chromosome.</title>
        <authorList>
            <person name="Zaccaron A.Z."/>
            <person name="Chen L.H."/>
            <person name="Samaras A."/>
            <person name="Stergiopoulos I."/>
        </authorList>
    </citation>
    <scope>NUCLEOTIDE SEQUENCE</scope>
    <source>
        <strain evidence="1">Race5_Kim</strain>
    </source>
</reference>
<organism evidence="1 2">
    <name type="scientific">Passalora fulva</name>
    <name type="common">Tomato leaf mold</name>
    <name type="synonym">Cladosporium fulvum</name>
    <dbReference type="NCBI Taxonomy" id="5499"/>
    <lineage>
        <taxon>Eukaryota</taxon>
        <taxon>Fungi</taxon>
        <taxon>Dikarya</taxon>
        <taxon>Ascomycota</taxon>
        <taxon>Pezizomycotina</taxon>
        <taxon>Dothideomycetes</taxon>
        <taxon>Dothideomycetidae</taxon>
        <taxon>Mycosphaerellales</taxon>
        <taxon>Mycosphaerellaceae</taxon>
        <taxon>Fulvia</taxon>
    </lineage>
</organism>
<evidence type="ECO:0000313" key="1">
    <source>
        <dbReference type="EMBL" id="UJO20646.1"/>
    </source>
</evidence>